<dbReference type="Proteomes" id="UP000600171">
    <property type="component" value="Unassembled WGS sequence"/>
</dbReference>
<keyword evidence="5" id="KW-0963">Cytoplasm</keyword>
<evidence type="ECO:0000256" key="15">
    <source>
        <dbReference type="PIRSR" id="PIRSR000350-4"/>
    </source>
</evidence>
<evidence type="ECO:0000256" key="11">
    <source>
        <dbReference type="ARBA" id="ARBA00023284"/>
    </source>
</evidence>
<dbReference type="SUPFAM" id="SSF55424">
    <property type="entry name" value="FAD/NAD-linked reductases, dimerisation (C-terminal) domain"/>
    <property type="match status" value="1"/>
</dbReference>
<dbReference type="Pfam" id="PF07992">
    <property type="entry name" value="Pyr_redox_2"/>
    <property type="match status" value="1"/>
</dbReference>
<feature type="disulfide bond" description="Redox-active" evidence="15">
    <location>
        <begin position="45"/>
        <end position="50"/>
    </location>
</feature>
<keyword evidence="7 14" id="KW-0274">FAD</keyword>
<evidence type="ECO:0000256" key="5">
    <source>
        <dbReference type="ARBA" id="ARBA00022490"/>
    </source>
</evidence>
<evidence type="ECO:0000256" key="13">
    <source>
        <dbReference type="PIRSR" id="PIRSR000350-2"/>
    </source>
</evidence>
<dbReference type="InterPro" id="IPR016156">
    <property type="entry name" value="FAD/NAD-linked_Rdtase_dimer_sf"/>
</dbReference>
<dbReference type="GO" id="GO:0006103">
    <property type="term" value="P:2-oxoglutarate metabolic process"/>
    <property type="evidence" value="ECO:0007669"/>
    <property type="project" value="TreeGrafter"/>
</dbReference>
<evidence type="ECO:0000256" key="10">
    <source>
        <dbReference type="ARBA" id="ARBA00023157"/>
    </source>
</evidence>
<dbReference type="AlphaFoldDB" id="A0A917MT84"/>
<dbReference type="InterPro" id="IPR050151">
    <property type="entry name" value="Class-I_Pyr_Nuc-Dis_Oxidored"/>
</dbReference>
<feature type="domain" description="Pyridine nucleotide-disulphide oxidoreductase dimerisation" evidence="17">
    <location>
        <begin position="353"/>
        <end position="460"/>
    </location>
</feature>
<keyword evidence="14" id="KW-0547">Nucleotide-binding</keyword>
<evidence type="ECO:0000313" key="19">
    <source>
        <dbReference type="EMBL" id="GGH62088.1"/>
    </source>
</evidence>
<dbReference type="RefSeq" id="WP_188359351.1">
    <property type="nucleotide sequence ID" value="NZ_BMDC01000001.1"/>
</dbReference>
<organism evidence="19 20">
    <name type="scientific">Rothia aerolata</name>
    <dbReference type="NCBI Taxonomy" id="1812262"/>
    <lineage>
        <taxon>Bacteria</taxon>
        <taxon>Bacillati</taxon>
        <taxon>Actinomycetota</taxon>
        <taxon>Actinomycetes</taxon>
        <taxon>Micrococcales</taxon>
        <taxon>Micrococcaceae</taxon>
        <taxon>Rothia</taxon>
    </lineage>
</organism>
<dbReference type="InterPro" id="IPR004099">
    <property type="entry name" value="Pyr_nucl-diS_OxRdtase_dimer"/>
</dbReference>
<sequence length="472" mass="48628">MAQRVENYDVVVIGAGPGGYPAGIRAAQLGLRTAVVEKADLGGICLNWGCIPTKALLHGAELVRSARSARQFGIDLGTPSVDVKKLVAHSRSVSQTLAGGVGSLLKANGAEVIRGSAEVTGKGEVTVALAEGGELLLKAPHVIVATGASPRVLPGLEPDGKNVWTYREALVPETIPESLVVIGSGAIGAEFASLYADLGSQVTLLEALPRFMPNEPEAVSSTVEESFTKRGIRVEAGARVSSAQSDSASGARIEWTSADGTSHSETVSKVLVAAGVVPNTAGLGLEKFEVLGRGGFIQTDSLGKTAAWGLYAVGDVAGAPCLAHKATHEAVRCVDAIAGVRRIQEDDDWRDWVPRCTYTTPEVASIGISAEQAKERGISASVSTVALAENGRALGAGETVGFAQLTVSSSGEILGAHLVGAGVTELIGMVAVGHTASLSAEDFARTMLPHPTRSEIIVEALQKNLGRPINSL</sequence>
<evidence type="ECO:0000256" key="16">
    <source>
        <dbReference type="RuleBase" id="RU003692"/>
    </source>
</evidence>
<dbReference type="GO" id="GO:0050660">
    <property type="term" value="F:flavin adenine dinucleotide binding"/>
    <property type="evidence" value="ECO:0007669"/>
    <property type="project" value="InterPro"/>
</dbReference>
<feature type="binding site" evidence="14">
    <location>
        <position position="206"/>
    </location>
    <ligand>
        <name>NAD(+)</name>
        <dbReference type="ChEBI" id="CHEBI:57540"/>
    </ligand>
</feature>
<evidence type="ECO:0000256" key="6">
    <source>
        <dbReference type="ARBA" id="ARBA00022630"/>
    </source>
</evidence>
<keyword evidence="10" id="KW-1015">Disulfide bond</keyword>
<dbReference type="PIRSF" id="PIRSF000350">
    <property type="entry name" value="Mercury_reductase_MerA"/>
    <property type="match status" value="1"/>
</dbReference>
<dbReference type="PRINTS" id="PR00368">
    <property type="entry name" value="FADPNR"/>
</dbReference>
<evidence type="ECO:0000256" key="12">
    <source>
        <dbReference type="ARBA" id="ARBA00049187"/>
    </source>
</evidence>
<dbReference type="InterPro" id="IPR023753">
    <property type="entry name" value="FAD/NAD-binding_dom"/>
</dbReference>
<dbReference type="GO" id="GO:0005737">
    <property type="term" value="C:cytoplasm"/>
    <property type="evidence" value="ECO:0007669"/>
    <property type="project" value="UniProtKB-SubCell"/>
</dbReference>
<comment type="similarity">
    <text evidence="2 16">Belongs to the class-I pyridine nucleotide-disulfide oxidoreductase family.</text>
</comment>
<dbReference type="GO" id="GO:0004148">
    <property type="term" value="F:dihydrolipoyl dehydrogenase (NADH) activity"/>
    <property type="evidence" value="ECO:0007669"/>
    <property type="project" value="UniProtKB-EC"/>
</dbReference>
<evidence type="ECO:0000259" key="17">
    <source>
        <dbReference type="Pfam" id="PF02852"/>
    </source>
</evidence>
<reference evidence="19 20" key="1">
    <citation type="journal article" date="2014" name="Int. J. Syst. Evol. Microbiol.">
        <title>Complete genome sequence of Corynebacterium casei LMG S-19264T (=DSM 44701T), isolated from a smear-ripened cheese.</title>
        <authorList>
            <consortium name="US DOE Joint Genome Institute (JGI-PGF)"/>
            <person name="Walter F."/>
            <person name="Albersmeier A."/>
            <person name="Kalinowski J."/>
            <person name="Ruckert C."/>
        </authorList>
    </citation>
    <scope>NUCLEOTIDE SEQUENCE [LARGE SCALE GENOMIC DNA]</scope>
    <source>
        <strain evidence="19 20">CCM 8669</strain>
    </source>
</reference>
<evidence type="ECO:0000256" key="14">
    <source>
        <dbReference type="PIRSR" id="PIRSR000350-3"/>
    </source>
</evidence>
<keyword evidence="6 16" id="KW-0285">Flavoprotein</keyword>
<dbReference type="InterPro" id="IPR006258">
    <property type="entry name" value="Lipoamide_DH"/>
</dbReference>
<evidence type="ECO:0000256" key="4">
    <source>
        <dbReference type="ARBA" id="ARBA00016961"/>
    </source>
</evidence>
<feature type="domain" description="FAD/NAD(P)-binding" evidence="18">
    <location>
        <begin position="8"/>
        <end position="330"/>
    </location>
</feature>
<evidence type="ECO:0000259" key="18">
    <source>
        <dbReference type="Pfam" id="PF07992"/>
    </source>
</evidence>
<evidence type="ECO:0000256" key="8">
    <source>
        <dbReference type="ARBA" id="ARBA00023002"/>
    </source>
</evidence>
<dbReference type="Gene3D" id="3.30.390.30">
    <property type="match status" value="1"/>
</dbReference>
<dbReference type="InterPro" id="IPR036188">
    <property type="entry name" value="FAD/NAD-bd_sf"/>
</dbReference>
<comment type="caution">
    <text evidence="19">The sequence shown here is derived from an EMBL/GenBank/DDBJ whole genome shotgun (WGS) entry which is preliminary data.</text>
</comment>
<feature type="active site" description="Proton acceptor" evidence="13">
    <location>
        <position position="450"/>
    </location>
</feature>
<accession>A0A917MT84</accession>
<keyword evidence="8 16" id="KW-0560">Oxidoreductase</keyword>
<evidence type="ECO:0000256" key="2">
    <source>
        <dbReference type="ARBA" id="ARBA00007532"/>
    </source>
</evidence>
<proteinExistence type="inferred from homology"/>
<dbReference type="Pfam" id="PF02852">
    <property type="entry name" value="Pyr_redox_dim"/>
    <property type="match status" value="1"/>
</dbReference>
<evidence type="ECO:0000256" key="9">
    <source>
        <dbReference type="ARBA" id="ARBA00023027"/>
    </source>
</evidence>
<dbReference type="InterPro" id="IPR012999">
    <property type="entry name" value="Pyr_OxRdtase_I_AS"/>
</dbReference>
<feature type="binding site" evidence="14">
    <location>
        <position position="275"/>
    </location>
    <ligand>
        <name>NAD(+)</name>
        <dbReference type="ChEBI" id="CHEBI:57540"/>
    </ligand>
</feature>
<dbReference type="FunFam" id="3.30.390.30:FF:000001">
    <property type="entry name" value="Dihydrolipoyl dehydrogenase"/>
    <property type="match status" value="1"/>
</dbReference>
<comment type="cofactor">
    <cofactor evidence="14 16">
        <name>FAD</name>
        <dbReference type="ChEBI" id="CHEBI:57692"/>
    </cofactor>
    <text evidence="14 16">Binds 1 FAD per subunit.</text>
</comment>
<comment type="catalytic activity">
    <reaction evidence="12 16">
        <text>N(6)-[(R)-dihydrolipoyl]-L-lysyl-[protein] + NAD(+) = N(6)-[(R)-lipoyl]-L-lysyl-[protein] + NADH + H(+)</text>
        <dbReference type="Rhea" id="RHEA:15045"/>
        <dbReference type="Rhea" id="RHEA-COMP:10474"/>
        <dbReference type="Rhea" id="RHEA-COMP:10475"/>
        <dbReference type="ChEBI" id="CHEBI:15378"/>
        <dbReference type="ChEBI" id="CHEBI:57540"/>
        <dbReference type="ChEBI" id="CHEBI:57945"/>
        <dbReference type="ChEBI" id="CHEBI:83099"/>
        <dbReference type="ChEBI" id="CHEBI:83100"/>
        <dbReference type="EC" id="1.8.1.4"/>
    </reaction>
</comment>
<keyword evidence="11 16" id="KW-0676">Redox-active center</keyword>
<protein>
    <recommendedName>
        <fullName evidence="4 16">Dihydrolipoyl dehydrogenase</fullName>
        <ecNumber evidence="3 16">1.8.1.4</ecNumber>
    </recommendedName>
</protein>
<keyword evidence="20" id="KW-1185">Reference proteome</keyword>
<dbReference type="PANTHER" id="PTHR22912:SF217">
    <property type="entry name" value="DIHYDROLIPOYL DEHYDROGENASE"/>
    <property type="match status" value="1"/>
</dbReference>
<evidence type="ECO:0000313" key="20">
    <source>
        <dbReference type="Proteomes" id="UP000600171"/>
    </source>
</evidence>
<dbReference type="PANTHER" id="PTHR22912">
    <property type="entry name" value="DISULFIDE OXIDOREDUCTASE"/>
    <property type="match status" value="1"/>
</dbReference>
<comment type="miscellaneous">
    <text evidence="16">The active site is a redox-active disulfide bond.</text>
</comment>
<comment type="subcellular location">
    <subcellularLocation>
        <location evidence="1">Cytoplasm</location>
    </subcellularLocation>
</comment>
<dbReference type="InterPro" id="IPR001100">
    <property type="entry name" value="Pyr_nuc-diS_OxRdtase"/>
</dbReference>
<dbReference type="EC" id="1.8.1.4" evidence="3 16"/>
<dbReference type="SUPFAM" id="SSF51905">
    <property type="entry name" value="FAD/NAD(P)-binding domain"/>
    <property type="match status" value="1"/>
</dbReference>
<evidence type="ECO:0000256" key="1">
    <source>
        <dbReference type="ARBA" id="ARBA00004496"/>
    </source>
</evidence>
<feature type="binding site" evidence="14">
    <location>
        <position position="315"/>
    </location>
    <ligand>
        <name>FAD</name>
        <dbReference type="ChEBI" id="CHEBI:57692"/>
    </ligand>
</feature>
<dbReference type="EMBL" id="BMDC01000001">
    <property type="protein sequence ID" value="GGH62088.1"/>
    <property type="molecule type" value="Genomic_DNA"/>
</dbReference>
<evidence type="ECO:0000256" key="7">
    <source>
        <dbReference type="ARBA" id="ARBA00022827"/>
    </source>
</evidence>
<feature type="binding site" evidence="14">
    <location>
        <position position="54"/>
    </location>
    <ligand>
        <name>FAD</name>
        <dbReference type="ChEBI" id="CHEBI:57692"/>
    </ligand>
</feature>
<dbReference type="PRINTS" id="PR00411">
    <property type="entry name" value="PNDRDTASEI"/>
</dbReference>
<dbReference type="NCBIfam" id="TIGR01350">
    <property type="entry name" value="lipoamide_DH"/>
    <property type="match status" value="1"/>
</dbReference>
<feature type="binding site" evidence="14">
    <location>
        <begin position="183"/>
        <end position="190"/>
    </location>
    <ligand>
        <name>NAD(+)</name>
        <dbReference type="ChEBI" id="CHEBI:57540"/>
    </ligand>
</feature>
<keyword evidence="9 14" id="KW-0520">NAD</keyword>
<name>A0A917MT84_9MICC</name>
<dbReference type="PROSITE" id="PS00076">
    <property type="entry name" value="PYRIDINE_REDOX_1"/>
    <property type="match status" value="1"/>
</dbReference>
<evidence type="ECO:0000256" key="3">
    <source>
        <dbReference type="ARBA" id="ARBA00012608"/>
    </source>
</evidence>
<gene>
    <name evidence="19" type="primary">acoD</name>
    <name evidence="19" type="ORF">GCM10007359_11960</name>
</gene>
<dbReference type="Gene3D" id="3.50.50.60">
    <property type="entry name" value="FAD/NAD(P)-binding domain"/>
    <property type="match status" value="2"/>
</dbReference>